<reference evidence="6" key="1">
    <citation type="submission" date="2022-07" db="EMBL/GenBank/DDBJ databases">
        <title>Phylogenomic reconstructions and comparative analyses of Kickxellomycotina fungi.</title>
        <authorList>
            <person name="Reynolds N.K."/>
            <person name="Stajich J.E."/>
            <person name="Barry K."/>
            <person name="Grigoriev I.V."/>
            <person name="Crous P."/>
            <person name="Smith M.E."/>
        </authorList>
    </citation>
    <scope>NUCLEOTIDE SEQUENCE</scope>
    <source>
        <strain evidence="6">NRRL 1565</strain>
    </source>
</reference>
<sequence>MPKRQSNTVTSTVTTGEKGKIAAVADKSADAQPSRPADSHKMDVDGDEEMGEFEDPYEDEVDEDEVLVEHNEDSDGVDMMEDGQGDDTDEESEEAAEKKRQVYLPGDPLNEGETLQADNSAYHMLHNMSVQWPCLSFDFVPDSLGNNRTGFPHTMYAVAGTQADRSYRNQVLLLKWSQLHRTIHDDLDDEDKDDDIDDLDEDPILETKTLRHQGGVNRIRALQSHDSPLTASWADTGKVHIWDIKKLMDAFETPGAVIPTSAQQPLFTIASHGSVEGYAMDWNPDGRLLTGDCSSKIYLTTRRSDTGANFVADRNAFRGHTASVEDIQWSPEEASVFASCSVDQSIKIWDVRAKNRSYALDVPNAHDADVNVISWNRKARYLLASGGDNGDFKVWDMRKWTDPNGRSTPAAEFHWHKKAVTSIEWCPTDESVLAVSGADNQLTLWDLAVELDAEEEARHKEAMVGSDGALRKVPAQLLFIHQGQTDIKELHWHPQVPGALASTAATGFNVFKTISV</sequence>
<evidence type="ECO:0000256" key="2">
    <source>
        <dbReference type="ARBA" id="ARBA00022737"/>
    </source>
</evidence>
<evidence type="ECO:0000313" key="7">
    <source>
        <dbReference type="Proteomes" id="UP001140094"/>
    </source>
</evidence>
<dbReference type="InterPro" id="IPR001680">
    <property type="entry name" value="WD40_rpt"/>
</dbReference>
<organism evidence="6 7">
    <name type="scientific">Coemansia guatemalensis</name>
    <dbReference type="NCBI Taxonomy" id="2761395"/>
    <lineage>
        <taxon>Eukaryota</taxon>
        <taxon>Fungi</taxon>
        <taxon>Fungi incertae sedis</taxon>
        <taxon>Zoopagomycota</taxon>
        <taxon>Kickxellomycotina</taxon>
        <taxon>Kickxellomycetes</taxon>
        <taxon>Kickxellales</taxon>
        <taxon>Kickxellaceae</taxon>
        <taxon>Coemansia</taxon>
    </lineage>
</organism>
<keyword evidence="2" id="KW-0677">Repeat</keyword>
<dbReference type="EMBL" id="JANBUO010000062">
    <property type="protein sequence ID" value="KAJ2808191.1"/>
    <property type="molecule type" value="Genomic_DNA"/>
</dbReference>
<feature type="repeat" description="WD" evidence="3">
    <location>
        <begin position="363"/>
        <end position="398"/>
    </location>
</feature>
<dbReference type="Pfam" id="PF12265">
    <property type="entry name" value="CAF1C_H4-bd"/>
    <property type="match status" value="1"/>
</dbReference>
<keyword evidence="7" id="KW-1185">Reference proteome</keyword>
<feature type="compositionally biased region" description="Acidic residues" evidence="4">
    <location>
        <begin position="45"/>
        <end position="66"/>
    </location>
</feature>
<dbReference type="PROSITE" id="PS50082">
    <property type="entry name" value="WD_REPEATS_2"/>
    <property type="match status" value="3"/>
</dbReference>
<feature type="domain" description="Histone-binding protein RBBP4-like N-terminal" evidence="5">
    <location>
        <begin position="113"/>
        <end position="180"/>
    </location>
</feature>
<evidence type="ECO:0000313" key="6">
    <source>
        <dbReference type="EMBL" id="KAJ2808191.1"/>
    </source>
</evidence>
<dbReference type="Proteomes" id="UP001140094">
    <property type="component" value="Unassembled WGS sequence"/>
</dbReference>
<dbReference type="InterPro" id="IPR036322">
    <property type="entry name" value="WD40_repeat_dom_sf"/>
</dbReference>
<dbReference type="InterPro" id="IPR051972">
    <property type="entry name" value="Glutamate-rich_WD_repeat"/>
</dbReference>
<dbReference type="PANTHER" id="PTHR45903">
    <property type="entry name" value="GLUTAMATE-RICH WD REPEAT-CONTAINING PROTEIN 1"/>
    <property type="match status" value="1"/>
</dbReference>
<evidence type="ECO:0000259" key="5">
    <source>
        <dbReference type="Pfam" id="PF12265"/>
    </source>
</evidence>
<name>A0A9W8LTN2_9FUNG</name>
<dbReference type="PANTHER" id="PTHR45903:SF1">
    <property type="entry name" value="GLUTAMATE-RICH WD REPEAT-CONTAINING PROTEIN 1"/>
    <property type="match status" value="1"/>
</dbReference>
<feature type="repeat" description="WD" evidence="3">
    <location>
        <begin position="413"/>
        <end position="447"/>
    </location>
</feature>
<dbReference type="AlphaFoldDB" id="A0A9W8LTN2"/>
<gene>
    <name evidence="6" type="primary">rrb1</name>
    <name evidence="6" type="ORF">H4R20_000969</name>
</gene>
<dbReference type="Gene3D" id="2.130.10.10">
    <property type="entry name" value="YVTN repeat-like/Quinoprotein amine dehydrogenase"/>
    <property type="match status" value="1"/>
</dbReference>
<dbReference type="PROSITE" id="PS50294">
    <property type="entry name" value="WD_REPEATS_REGION"/>
    <property type="match status" value="3"/>
</dbReference>
<dbReference type="GO" id="GO:0042254">
    <property type="term" value="P:ribosome biogenesis"/>
    <property type="evidence" value="ECO:0007669"/>
    <property type="project" value="TreeGrafter"/>
</dbReference>
<keyword evidence="1 3" id="KW-0853">WD repeat</keyword>
<feature type="repeat" description="WD" evidence="3">
    <location>
        <begin position="317"/>
        <end position="359"/>
    </location>
</feature>
<evidence type="ECO:0000256" key="3">
    <source>
        <dbReference type="PROSITE-ProRule" id="PRU00221"/>
    </source>
</evidence>
<feature type="region of interest" description="Disordered" evidence="4">
    <location>
        <begin position="1"/>
        <end position="114"/>
    </location>
</feature>
<dbReference type="SUPFAM" id="SSF50978">
    <property type="entry name" value="WD40 repeat-like"/>
    <property type="match status" value="1"/>
</dbReference>
<dbReference type="OrthoDB" id="2161379at2759"/>
<feature type="compositionally biased region" description="Polar residues" evidence="4">
    <location>
        <begin position="1"/>
        <end position="15"/>
    </location>
</feature>
<proteinExistence type="predicted"/>
<evidence type="ECO:0000256" key="1">
    <source>
        <dbReference type="ARBA" id="ARBA00022574"/>
    </source>
</evidence>
<evidence type="ECO:0000256" key="4">
    <source>
        <dbReference type="SAM" id="MobiDB-lite"/>
    </source>
</evidence>
<dbReference type="SMART" id="SM00320">
    <property type="entry name" value="WD40"/>
    <property type="match status" value="5"/>
</dbReference>
<dbReference type="InterPro" id="IPR015943">
    <property type="entry name" value="WD40/YVTN_repeat-like_dom_sf"/>
</dbReference>
<dbReference type="InterPro" id="IPR022052">
    <property type="entry name" value="Histone-bd_RBBP4-like_N"/>
</dbReference>
<dbReference type="GO" id="GO:0005730">
    <property type="term" value="C:nucleolus"/>
    <property type="evidence" value="ECO:0007669"/>
    <property type="project" value="TreeGrafter"/>
</dbReference>
<feature type="compositionally biased region" description="Acidic residues" evidence="4">
    <location>
        <begin position="74"/>
        <end position="94"/>
    </location>
</feature>
<accession>A0A9W8LTN2</accession>
<protein>
    <submittedName>
        <fullName evidence="6">Ribosome assembly protein rrb1</fullName>
    </submittedName>
</protein>
<comment type="caution">
    <text evidence="6">The sequence shown here is derived from an EMBL/GenBank/DDBJ whole genome shotgun (WGS) entry which is preliminary data.</text>
</comment>
<dbReference type="Pfam" id="PF00400">
    <property type="entry name" value="WD40"/>
    <property type="match status" value="4"/>
</dbReference>